<dbReference type="InterPro" id="IPR012338">
    <property type="entry name" value="Beta-lactam/transpept-like"/>
</dbReference>
<dbReference type="EMBL" id="CP022423">
    <property type="protein sequence ID" value="ASM78300.1"/>
    <property type="molecule type" value="Genomic_DNA"/>
</dbReference>
<keyword evidence="4" id="KW-1185">Reference proteome</keyword>
<feature type="region of interest" description="Disordered" evidence="1">
    <location>
        <begin position="232"/>
        <end position="257"/>
    </location>
</feature>
<dbReference type="Proteomes" id="UP000199729">
    <property type="component" value="Chromosome"/>
</dbReference>
<name>A0A221KHM9_VITFI</name>
<dbReference type="InterPro" id="IPR050789">
    <property type="entry name" value="Diverse_Enzym_Activities"/>
</dbReference>
<dbReference type="SUPFAM" id="SSF56601">
    <property type="entry name" value="beta-lactamase/transpeptidase-like"/>
    <property type="match status" value="1"/>
</dbReference>
<gene>
    <name evidence="3" type="ORF">VITFI_CDS2523</name>
</gene>
<dbReference type="KEGG" id="vff:VITFI_CDS2523"/>
<evidence type="ECO:0000256" key="1">
    <source>
        <dbReference type="SAM" id="MobiDB-lite"/>
    </source>
</evidence>
<protein>
    <submittedName>
        <fullName evidence="3">1,4-butanediol diacrylate esterase</fullName>
    </submittedName>
</protein>
<dbReference type="PANTHER" id="PTHR43283">
    <property type="entry name" value="BETA-LACTAMASE-RELATED"/>
    <property type="match status" value="1"/>
</dbReference>
<dbReference type="Pfam" id="PF00144">
    <property type="entry name" value="Beta-lactamase"/>
    <property type="match status" value="1"/>
</dbReference>
<sequence>METPMPHPRTDELNALLHRLTQTPGPEGLAGVVAMLTDREGVCYAGAAGVRELGQAAPMAPDTVLALYSTTKPLTAVCLMQLVEEGRLRLDDAAGDTLPEIDQLQVLDGFDDAGQPRTRAPKRRIRIRDLLLHTAGLGYEFFHADDLRYRSACGVPSVGTAKPDSLRTVLLHDPGEAWTYGVSLDWLGRVIEAVRGQRLGEVMAERLFTPLGMADTGFSLNDSQRARAATLHKRKPDGSLQAVPQATPRNAPASDMGGQGLFGTVGDYMRFIRMWLNDGAGPAGPVLHPETVHAMCQDGLAPLGLSAGGWGSALPGLARAGEFCPGTPKGWAYSLLLNRKATPTGRPAGSLMWAGLGNCHFWIDRASGLGGFWATHLLPFHDAVAHQGFEAFEALAYRGEQ</sequence>
<dbReference type="InterPro" id="IPR001466">
    <property type="entry name" value="Beta-lactam-related"/>
</dbReference>
<proteinExistence type="predicted"/>
<evidence type="ECO:0000259" key="2">
    <source>
        <dbReference type="Pfam" id="PF00144"/>
    </source>
</evidence>
<evidence type="ECO:0000313" key="3">
    <source>
        <dbReference type="EMBL" id="ASM78300.1"/>
    </source>
</evidence>
<feature type="domain" description="Beta-lactamase-related" evidence="2">
    <location>
        <begin position="28"/>
        <end position="383"/>
    </location>
</feature>
<organism evidence="3 4">
    <name type="scientific">Vitreoscilla filiformis</name>
    <dbReference type="NCBI Taxonomy" id="63"/>
    <lineage>
        <taxon>Bacteria</taxon>
        <taxon>Pseudomonadati</taxon>
        <taxon>Pseudomonadota</taxon>
        <taxon>Betaproteobacteria</taxon>
        <taxon>Neisseriales</taxon>
        <taxon>Neisseriaceae</taxon>
        <taxon>Vitreoscilla</taxon>
    </lineage>
</organism>
<accession>A0A221KHM9</accession>
<dbReference type="PANTHER" id="PTHR43283:SF3">
    <property type="entry name" value="BETA-LACTAMASE FAMILY PROTEIN (AFU_ORTHOLOGUE AFUA_5G07500)"/>
    <property type="match status" value="1"/>
</dbReference>
<dbReference type="AlphaFoldDB" id="A0A221KHM9"/>
<dbReference type="Gene3D" id="3.40.710.10">
    <property type="entry name" value="DD-peptidase/beta-lactamase superfamily"/>
    <property type="match status" value="1"/>
</dbReference>
<evidence type="ECO:0000313" key="4">
    <source>
        <dbReference type="Proteomes" id="UP000199729"/>
    </source>
</evidence>
<reference evidence="3 4" key="1">
    <citation type="submission" date="2017-07" db="EMBL/GenBank/DDBJ databases">
        <title>Complete Genome Sequence of the cosmetic ferment Vitreoscilla filiformis (ATCC15551).</title>
        <authorList>
            <person name="Contreras S."/>
            <person name="Sagory-Zalkind P."/>
            <person name="Blanquart H."/>
            <person name="Iltis A."/>
            <person name="Morand S.C."/>
        </authorList>
    </citation>
    <scope>NUCLEOTIDE SEQUENCE [LARGE SCALE GENOMIC DNA]</scope>
    <source>
        <strain evidence="3 4">ATCC 15551</strain>
    </source>
</reference>